<evidence type="ECO:0000313" key="2">
    <source>
        <dbReference type="EMBL" id="TYJ06500.1"/>
    </source>
</evidence>
<accession>A0A5D2WY77</accession>
<feature type="compositionally biased region" description="Basic and acidic residues" evidence="1">
    <location>
        <begin position="74"/>
        <end position="92"/>
    </location>
</feature>
<feature type="region of interest" description="Disordered" evidence="1">
    <location>
        <begin position="64"/>
        <end position="92"/>
    </location>
</feature>
<name>A0A5D2WY77_GOSMU</name>
<dbReference type="Proteomes" id="UP000323597">
    <property type="component" value="Chromosome A12"/>
</dbReference>
<evidence type="ECO:0000256" key="1">
    <source>
        <dbReference type="SAM" id="MobiDB-lite"/>
    </source>
</evidence>
<gene>
    <name evidence="2" type="ORF">E1A91_A12G238000v1</name>
</gene>
<dbReference type="AlphaFoldDB" id="A0A5D2WY77"/>
<dbReference type="EMBL" id="CM017647">
    <property type="protein sequence ID" value="TYJ06496.1"/>
    <property type="molecule type" value="Genomic_DNA"/>
</dbReference>
<proteinExistence type="predicted"/>
<protein>
    <submittedName>
        <fullName evidence="2">Uncharacterized protein</fullName>
    </submittedName>
</protein>
<reference evidence="2 3" key="1">
    <citation type="submission" date="2019-07" db="EMBL/GenBank/DDBJ databases">
        <title>WGS assembly of Gossypium mustelinum.</title>
        <authorList>
            <person name="Chen Z.J."/>
            <person name="Sreedasyam A."/>
            <person name="Ando A."/>
            <person name="Song Q."/>
            <person name="De L."/>
            <person name="Hulse-Kemp A."/>
            <person name="Ding M."/>
            <person name="Ye W."/>
            <person name="Kirkbride R."/>
            <person name="Jenkins J."/>
            <person name="Plott C."/>
            <person name="Lovell J."/>
            <person name="Lin Y.-M."/>
            <person name="Vaughn R."/>
            <person name="Liu B."/>
            <person name="Li W."/>
            <person name="Simpson S."/>
            <person name="Scheffler B."/>
            <person name="Saski C."/>
            <person name="Grover C."/>
            <person name="Hu G."/>
            <person name="Conover J."/>
            <person name="Carlson J."/>
            <person name="Shu S."/>
            <person name="Boston L."/>
            <person name="Williams M."/>
            <person name="Peterson D."/>
            <person name="Mcgee K."/>
            <person name="Jones D."/>
            <person name="Wendel J."/>
            <person name="Stelly D."/>
            <person name="Grimwood J."/>
            <person name="Schmutz J."/>
        </authorList>
    </citation>
    <scope>NUCLEOTIDE SEQUENCE [LARGE SCALE GENOMIC DNA]</scope>
    <source>
        <strain evidence="2">1408120.09</strain>
    </source>
</reference>
<evidence type="ECO:0000313" key="3">
    <source>
        <dbReference type="Proteomes" id="UP000323597"/>
    </source>
</evidence>
<keyword evidence="3" id="KW-1185">Reference proteome</keyword>
<organism evidence="2 3">
    <name type="scientific">Gossypium mustelinum</name>
    <name type="common">Cotton</name>
    <name type="synonym">Gossypium caicoense</name>
    <dbReference type="NCBI Taxonomy" id="34275"/>
    <lineage>
        <taxon>Eukaryota</taxon>
        <taxon>Viridiplantae</taxon>
        <taxon>Streptophyta</taxon>
        <taxon>Embryophyta</taxon>
        <taxon>Tracheophyta</taxon>
        <taxon>Spermatophyta</taxon>
        <taxon>Magnoliopsida</taxon>
        <taxon>eudicotyledons</taxon>
        <taxon>Gunneridae</taxon>
        <taxon>Pentapetalae</taxon>
        <taxon>rosids</taxon>
        <taxon>malvids</taxon>
        <taxon>Malvales</taxon>
        <taxon>Malvaceae</taxon>
        <taxon>Malvoideae</taxon>
        <taxon>Gossypium</taxon>
    </lineage>
</organism>
<dbReference type="EMBL" id="CM017647">
    <property type="protein sequence ID" value="TYJ06500.1"/>
    <property type="molecule type" value="Genomic_DNA"/>
</dbReference>
<sequence length="133" mass="15098">MPRPRPRNDPLFPGENELATLEPVGVLTETPNAEPDWEDCWTRFAWGRTSVTNRCYRLSHSSKISISRSNARGSGEKDATETTESKSCERPTRTMSVFFSRNRMARRSNSCLRREILAPDAAPKRLQALLQTS</sequence>